<name>A0AA88XNI0_PINIB</name>
<dbReference type="InterPro" id="IPR005135">
    <property type="entry name" value="Endo/exonuclease/phosphatase"/>
</dbReference>
<dbReference type="Pfam" id="PF00078">
    <property type="entry name" value="RVT_1"/>
    <property type="match status" value="1"/>
</dbReference>
<comment type="caution">
    <text evidence="3">The sequence shown here is derived from an EMBL/GenBank/DDBJ whole genome shotgun (WGS) entry which is preliminary data.</text>
</comment>
<dbReference type="Proteomes" id="UP001186944">
    <property type="component" value="Unassembled WGS sequence"/>
</dbReference>
<evidence type="ECO:0000313" key="4">
    <source>
        <dbReference type="Proteomes" id="UP001186944"/>
    </source>
</evidence>
<dbReference type="Pfam" id="PF14529">
    <property type="entry name" value="Exo_endo_phos_2"/>
    <property type="match status" value="1"/>
</dbReference>
<dbReference type="PANTHER" id="PTHR19446">
    <property type="entry name" value="REVERSE TRANSCRIPTASES"/>
    <property type="match status" value="1"/>
</dbReference>
<evidence type="ECO:0008006" key="5">
    <source>
        <dbReference type="Google" id="ProtNLM"/>
    </source>
</evidence>
<feature type="domain" description="Reverse transcriptase" evidence="1">
    <location>
        <begin position="525"/>
        <end position="743"/>
    </location>
</feature>
<dbReference type="GO" id="GO:0003824">
    <property type="term" value="F:catalytic activity"/>
    <property type="evidence" value="ECO:0007669"/>
    <property type="project" value="InterPro"/>
</dbReference>
<dbReference type="InterPro" id="IPR036691">
    <property type="entry name" value="Endo/exonu/phosph_ase_sf"/>
</dbReference>
<dbReference type="Gene3D" id="3.60.10.10">
    <property type="entry name" value="Endonuclease/exonuclease/phosphatase"/>
    <property type="match status" value="1"/>
</dbReference>
<keyword evidence="4" id="KW-1185">Reference proteome</keyword>
<protein>
    <recommendedName>
        <fullName evidence="5">Reverse transcriptase domain-containing protein</fullName>
    </recommendedName>
</protein>
<dbReference type="AlphaFoldDB" id="A0AA88XNI0"/>
<evidence type="ECO:0000259" key="2">
    <source>
        <dbReference type="Pfam" id="PF14529"/>
    </source>
</evidence>
<dbReference type="EMBL" id="VSWD01000011">
    <property type="protein sequence ID" value="KAK3088717.1"/>
    <property type="molecule type" value="Genomic_DNA"/>
</dbReference>
<reference evidence="3" key="1">
    <citation type="submission" date="2019-08" db="EMBL/GenBank/DDBJ databases">
        <title>The improved chromosome-level genome for the pearl oyster Pinctada fucata martensii using PacBio sequencing and Hi-C.</title>
        <authorList>
            <person name="Zheng Z."/>
        </authorList>
    </citation>
    <scope>NUCLEOTIDE SEQUENCE</scope>
    <source>
        <strain evidence="3">ZZ-2019</strain>
        <tissue evidence="3">Adductor muscle</tissue>
    </source>
</reference>
<proteinExistence type="predicted"/>
<evidence type="ECO:0000313" key="3">
    <source>
        <dbReference type="EMBL" id="KAK3088717.1"/>
    </source>
</evidence>
<accession>A0AA88XNI0</accession>
<dbReference type="SUPFAM" id="SSF56219">
    <property type="entry name" value="DNase I-like"/>
    <property type="match status" value="1"/>
</dbReference>
<gene>
    <name evidence="3" type="ORF">FSP39_022957</name>
</gene>
<feature type="domain" description="Endonuclease/exonuclease/phosphatase" evidence="2">
    <location>
        <begin position="90"/>
        <end position="212"/>
    </location>
</feature>
<sequence length="1144" mass="130491">MMETADFMFLQEHWLFNFQLPMLNEICENVLSTGKSVDDGNPITPIQKPRGYGGVGILWNIRHDHNVTVLDNGCHRIQCISVKTDDMPLLLVSVYLPTKSGQGHNEEFVDCIDQLREITEKYMDSHNILIGGDFNESVNEINRNSRRAECIKSFIMDYEFTVSKLGPTFIHVNGRDCTEIDFFLVLESHSLRVHRSCKLDMLASNSSDHYPISCEIVTTHYTANNDTRSTTRRDVNVKVNWKRVNTEEYKVKVTEKMKDFPQEIENSCDVDVVIDRLHKTLYEAAHQCSAPCRKKGRKQKLSVWNDEIKEAIMDSTQAHWQYKQAMDIGNVTEEIIKERKSAKHKLRSEIRQEHARRNAEQRNKIMEARQYDANTFYSIIRMQRTTLDNHIIKLTVGDEIYKGQNMMQGWVDHFSKLSDSNNETSTNLSYDTSYRRQVDDDFDMIYDICSANTVNEIAVTTEDISVAIKKLHCGKAPDAYGIMSEHIVYLDEEILSLLCNIYNAIFNLQTVPDVLKLGTISPVFKKKGKRSEAKNYRGITVLPVLGKLLEIVVRDHLRIVLDPQQNPLQRGFTAGSSPLNCALLMEEFIRECQDIDLQPFLALLDAKSAFDVVRHNNLFRKLYISGVQGSLWNIIYSLHNNSVSAVKWGGQRSCTFNVTQGVKQCGILSADLYKLYVNDLLNRIFESNVGGHIGDIPCNAPTCADDMSSTSSDKNQLQQLCNMAKDYSEMEHYQLQPTKSVVLPISKKGSRKTRQETYAWKIGDTPMPIVDNAVHVGVKRTSKPTPTGAIEENISKARKTMYSLMSSGLHGNNGLDPGSCIHLLKVYVIPVLLYGLEIQLPTENECKALDNMLKRALKQILSLPTNTADPAPYILSGILPPEGSIHIRALTFFGNICRLPHDSLEKRIATRQLAIKGALSNSWFVQIQRILVKYDLPNAHQILQDPPSKSNWRGTVLQHVNNYWSQRLSHYAEQYTSLKFMDVNSYKPGRVHSLLHDVTNSRAVARYAVKIKMVTGTYILQSNRASFNNSEIDPICLLCGDEPETLLHFFLKCEKLQVTRTNIMCKIEQCMYSCTGLKLCDLSDEELLQLILDVGKLETPQLRQLLKPNIRSDIEHHTRRLCYALHTKHYYLMSMLPTRKRDGL</sequence>
<evidence type="ECO:0000259" key="1">
    <source>
        <dbReference type="Pfam" id="PF00078"/>
    </source>
</evidence>
<dbReference type="InterPro" id="IPR000477">
    <property type="entry name" value="RT_dom"/>
</dbReference>
<organism evidence="3 4">
    <name type="scientific">Pinctada imbricata</name>
    <name type="common">Atlantic pearl-oyster</name>
    <name type="synonym">Pinctada martensii</name>
    <dbReference type="NCBI Taxonomy" id="66713"/>
    <lineage>
        <taxon>Eukaryota</taxon>
        <taxon>Metazoa</taxon>
        <taxon>Spiralia</taxon>
        <taxon>Lophotrochozoa</taxon>
        <taxon>Mollusca</taxon>
        <taxon>Bivalvia</taxon>
        <taxon>Autobranchia</taxon>
        <taxon>Pteriomorphia</taxon>
        <taxon>Pterioida</taxon>
        <taxon>Pterioidea</taxon>
        <taxon>Pteriidae</taxon>
        <taxon>Pinctada</taxon>
    </lineage>
</organism>